<keyword evidence="10" id="KW-1185">Reference proteome</keyword>
<keyword evidence="5 6" id="KW-0378">Hydrolase</keyword>
<dbReference type="STRING" id="1121326.CLMAG_52300"/>
<dbReference type="CDD" id="cd01086">
    <property type="entry name" value="MetAP1"/>
    <property type="match status" value="1"/>
</dbReference>
<dbReference type="GO" id="GO:0006508">
    <property type="term" value="P:proteolysis"/>
    <property type="evidence" value="ECO:0007669"/>
    <property type="project" value="UniProtKB-KW"/>
</dbReference>
<dbReference type="SUPFAM" id="SSF103642">
    <property type="entry name" value="Sec-C motif"/>
    <property type="match status" value="1"/>
</dbReference>
<dbReference type="EMBL" id="LWAE01000009">
    <property type="protein sequence ID" value="KZL89326.1"/>
    <property type="molecule type" value="Genomic_DNA"/>
</dbReference>
<dbReference type="GO" id="GO:0070006">
    <property type="term" value="F:metalloaminopeptidase activity"/>
    <property type="evidence" value="ECO:0007669"/>
    <property type="project" value="UniProtKB-UniRule"/>
</dbReference>
<dbReference type="NCBIfam" id="TIGR00500">
    <property type="entry name" value="met_pdase_I"/>
    <property type="match status" value="1"/>
</dbReference>
<feature type="binding site" evidence="6">
    <location>
        <position position="273"/>
    </location>
    <ligand>
        <name>a divalent metal cation</name>
        <dbReference type="ChEBI" id="CHEBI:60240"/>
        <label>2</label>
        <note>catalytic</note>
    </ligand>
</feature>
<dbReference type="NCBIfam" id="NF008970">
    <property type="entry name" value="PRK12318.1"/>
    <property type="match status" value="1"/>
</dbReference>
<accession>A0A161X5S6</accession>
<dbReference type="OrthoDB" id="9802055at2"/>
<feature type="binding site" evidence="6">
    <location>
        <position position="273"/>
    </location>
    <ligand>
        <name>a divalent metal cation</name>
        <dbReference type="ChEBI" id="CHEBI:60240"/>
        <label>1</label>
    </ligand>
</feature>
<dbReference type="InterPro" id="IPR000994">
    <property type="entry name" value="Pept_M24"/>
</dbReference>
<comment type="subunit">
    <text evidence="6">Monomer.</text>
</comment>
<feature type="binding site" evidence="6">
    <location>
        <position position="216"/>
    </location>
    <ligand>
        <name>substrate</name>
    </ligand>
</feature>
<evidence type="ECO:0000313" key="9">
    <source>
        <dbReference type="EMBL" id="KZL89326.1"/>
    </source>
</evidence>
<dbReference type="Pfam" id="PF02810">
    <property type="entry name" value="SEC-C"/>
    <property type="match status" value="1"/>
</dbReference>
<dbReference type="PANTHER" id="PTHR43330:SF8">
    <property type="entry name" value="METHIONINE AMINOPEPTIDASE 1D, MITOCHONDRIAL"/>
    <property type="match status" value="1"/>
</dbReference>
<organism evidence="9 10">
    <name type="scientific">Clostridium magnum DSM 2767</name>
    <dbReference type="NCBI Taxonomy" id="1121326"/>
    <lineage>
        <taxon>Bacteria</taxon>
        <taxon>Bacillati</taxon>
        <taxon>Bacillota</taxon>
        <taxon>Clostridia</taxon>
        <taxon>Eubacteriales</taxon>
        <taxon>Clostridiaceae</taxon>
        <taxon>Clostridium</taxon>
    </lineage>
</organism>
<evidence type="ECO:0000256" key="5">
    <source>
        <dbReference type="ARBA" id="ARBA00022801"/>
    </source>
</evidence>
<comment type="caution">
    <text evidence="9">The sequence shown here is derived from an EMBL/GenBank/DDBJ whole genome shotgun (WGS) entry which is preliminary data.</text>
</comment>
<dbReference type="RefSeq" id="WP_066629125.1">
    <property type="nucleotide sequence ID" value="NZ_FQXL01000045.1"/>
</dbReference>
<dbReference type="InterPro" id="IPR004027">
    <property type="entry name" value="SEC_C_motif"/>
</dbReference>
<feature type="binding site" evidence="6">
    <location>
        <position position="146"/>
    </location>
    <ligand>
        <name>a divalent metal cation</name>
        <dbReference type="ChEBI" id="CHEBI:60240"/>
        <label>1</label>
    </ligand>
</feature>
<proteinExistence type="inferred from homology"/>
<keyword evidence="2 6" id="KW-0031">Aminopeptidase</keyword>
<evidence type="ECO:0000256" key="3">
    <source>
        <dbReference type="ARBA" id="ARBA00022670"/>
    </source>
</evidence>
<comment type="similarity">
    <text evidence="6">Belongs to the peptidase M24A family. Methionine aminopeptidase type 1 subfamily.</text>
</comment>
<feature type="domain" description="Peptidase M24" evidence="8">
    <location>
        <begin position="52"/>
        <end position="280"/>
    </location>
</feature>
<dbReference type="InterPro" id="IPR036005">
    <property type="entry name" value="Creatinase/aminopeptidase-like"/>
</dbReference>
<dbReference type="EC" id="3.4.11.18" evidence="6 7"/>
<dbReference type="InterPro" id="IPR001714">
    <property type="entry name" value="Pept_M24_MAP"/>
</dbReference>
<dbReference type="AlphaFoldDB" id="A0A161X5S6"/>
<dbReference type="Proteomes" id="UP000076603">
    <property type="component" value="Unassembled WGS sequence"/>
</dbReference>
<gene>
    <name evidence="9" type="primary">map_3</name>
    <name evidence="6" type="synonym">map</name>
    <name evidence="9" type="ORF">CLMAG_52300</name>
</gene>
<dbReference type="SUPFAM" id="SSF55920">
    <property type="entry name" value="Creatinase/aminopeptidase"/>
    <property type="match status" value="1"/>
</dbReference>
<dbReference type="PANTHER" id="PTHR43330">
    <property type="entry name" value="METHIONINE AMINOPEPTIDASE"/>
    <property type="match status" value="1"/>
</dbReference>
<dbReference type="PATRIC" id="fig|1121326.3.peg.5287"/>
<keyword evidence="3 6" id="KW-0645">Protease</keyword>
<evidence type="ECO:0000256" key="4">
    <source>
        <dbReference type="ARBA" id="ARBA00022723"/>
    </source>
</evidence>
<comment type="cofactor">
    <cofactor evidence="6">
        <name>Co(2+)</name>
        <dbReference type="ChEBI" id="CHEBI:48828"/>
    </cofactor>
    <cofactor evidence="6">
        <name>Zn(2+)</name>
        <dbReference type="ChEBI" id="CHEBI:29105"/>
    </cofactor>
    <cofactor evidence="6">
        <name>Mn(2+)</name>
        <dbReference type="ChEBI" id="CHEBI:29035"/>
    </cofactor>
    <cofactor evidence="6">
        <name>Fe(2+)</name>
        <dbReference type="ChEBI" id="CHEBI:29033"/>
    </cofactor>
    <text evidence="6">Binds 2 divalent metal cations per subunit. Has a high-affinity and a low affinity metal-binding site. The true nature of the physiological cofactor is under debate. The enzyme is active with cobalt, zinc, manganese or divalent iron ions. Most likely, methionine aminopeptidases function as mononuclear Fe(2+)-metalloproteases under physiological conditions, and the catalytically relevant metal-binding site has been assigned to the histidine-containing high-affinity site.</text>
</comment>
<evidence type="ECO:0000313" key="10">
    <source>
        <dbReference type="Proteomes" id="UP000076603"/>
    </source>
</evidence>
<evidence type="ECO:0000259" key="8">
    <source>
        <dbReference type="Pfam" id="PF00557"/>
    </source>
</evidence>
<feature type="binding site" evidence="6">
    <location>
        <position position="146"/>
    </location>
    <ligand>
        <name>a divalent metal cation</name>
        <dbReference type="ChEBI" id="CHEBI:60240"/>
        <label>2</label>
        <note>catalytic</note>
    </ligand>
</feature>
<comment type="function">
    <text evidence="1 6">Removes the N-terminal methionine from nascent proteins. The N-terminal methionine is often cleaved when the second residue in the primary sequence is small and uncharged (Met-Ala-, Cys, Gly, Pro, Ser, Thr, or Val). Requires deformylation of the N(alpha)-formylated initiator methionine before it can be hydrolyzed.</text>
</comment>
<dbReference type="Pfam" id="PF00557">
    <property type="entry name" value="Peptidase_M24"/>
    <property type="match status" value="1"/>
</dbReference>
<dbReference type="InterPro" id="IPR002467">
    <property type="entry name" value="Pept_M24A_MAP1"/>
</dbReference>
<dbReference type="PRINTS" id="PR00599">
    <property type="entry name" value="MAPEPTIDASE"/>
</dbReference>
<keyword evidence="4 6" id="KW-0479">Metal-binding</keyword>
<feature type="binding site" evidence="6">
    <location>
        <position position="209"/>
    </location>
    <ligand>
        <name>a divalent metal cation</name>
        <dbReference type="ChEBI" id="CHEBI:60240"/>
        <label>2</label>
        <note>catalytic</note>
    </ligand>
</feature>
<name>A0A161X5S6_9CLOT</name>
<evidence type="ECO:0000256" key="7">
    <source>
        <dbReference type="RuleBase" id="RU003653"/>
    </source>
</evidence>
<dbReference type="Gene3D" id="3.10.450.50">
    <property type="match status" value="1"/>
</dbReference>
<feature type="binding site" evidence="6">
    <location>
        <position position="242"/>
    </location>
    <ligand>
        <name>a divalent metal cation</name>
        <dbReference type="ChEBI" id="CHEBI:60240"/>
        <label>2</label>
        <note>catalytic</note>
    </ligand>
</feature>
<dbReference type="Gene3D" id="3.90.230.10">
    <property type="entry name" value="Creatinase/methionine aminopeptidase superfamily"/>
    <property type="match status" value="1"/>
</dbReference>
<feature type="binding site" evidence="6">
    <location>
        <position position="118"/>
    </location>
    <ligand>
        <name>substrate</name>
    </ligand>
</feature>
<evidence type="ECO:0000256" key="6">
    <source>
        <dbReference type="HAMAP-Rule" id="MF_01974"/>
    </source>
</evidence>
<evidence type="ECO:0000256" key="2">
    <source>
        <dbReference type="ARBA" id="ARBA00022438"/>
    </source>
</evidence>
<dbReference type="GO" id="GO:0046872">
    <property type="term" value="F:metal ion binding"/>
    <property type="evidence" value="ECO:0007669"/>
    <property type="project" value="UniProtKB-UniRule"/>
</dbReference>
<dbReference type="HAMAP" id="MF_01974">
    <property type="entry name" value="MetAP_1"/>
    <property type="match status" value="1"/>
</dbReference>
<reference evidence="9 10" key="1">
    <citation type="submission" date="2016-04" db="EMBL/GenBank/DDBJ databases">
        <title>Genome sequence of Clostridium magnum DSM 2767.</title>
        <authorList>
            <person name="Poehlein A."/>
            <person name="Uhlig R."/>
            <person name="Fischer R."/>
            <person name="Bahl H."/>
            <person name="Daniel R."/>
        </authorList>
    </citation>
    <scope>NUCLEOTIDE SEQUENCE [LARGE SCALE GENOMIC DNA]</scope>
    <source>
        <strain evidence="9 10">DSM 2767</strain>
    </source>
</reference>
<comment type="catalytic activity">
    <reaction evidence="6 7">
        <text>Release of N-terminal amino acids, preferentially methionine, from peptides and arylamides.</text>
        <dbReference type="EC" id="3.4.11.18"/>
    </reaction>
</comment>
<protein>
    <recommendedName>
        <fullName evidence="6 7">Methionine aminopeptidase</fullName>
        <shortName evidence="6">MAP</shortName>
        <shortName evidence="6">MetAP</shortName>
        <ecNumber evidence="6 7">3.4.11.18</ecNumber>
    </recommendedName>
    <alternativeName>
        <fullName evidence="6">Peptidase M</fullName>
    </alternativeName>
</protein>
<evidence type="ECO:0000256" key="1">
    <source>
        <dbReference type="ARBA" id="ARBA00002521"/>
    </source>
</evidence>
<feature type="binding site" evidence="6">
    <location>
        <position position="135"/>
    </location>
    <ligand>
        <name>a divalent metal cation</name>
        <dbReference type="ChEBI" id="CHEBI:60240"/>
        <label>1</label>
    </ligand>
</feature>
<dbReference type="GO" id="GO:0004239">
    <property type="term" value="F:initiator methionyl aminopeptidase activity"/>
    <property type="evidence" value="ECO:0007669"/>
    <property type="project" value="UniProtKB-UniRule"/>
</dbReference>
<sequence length="287" mass="31718">MKRPSRNDLCWCGSGKKYKKCHMEEDKKLYVYEEQGFIIPNLNIIKTPEQIEGIRKSGKITNEILDMVGERIKVGVTTNEIDDWVSEYTIKSGAIAAPLNYGGFPKSVCTSINDVICHGIPEDRPLKNGDIINVDVSTILNGYYSDASRMFVVGEASENAVKLVEAAKEALYIGINEVKPYGDLNSVGIAIENYCNKLGYSVVRDLGGHGIGLKFHEEPHVDHFARSGKGVLLLPGMVFTIEPMINEGSYKCVTLEDDWTVVTKDGSLSAQWEHTILVTESGVEILV</sequence>